<proteinExistence type="predicted"/>
<feature type="region of interest" description="Disordered" evidence="1">
    <location>
        <begin position="1"/>
        <end position="52"/>
    </location>
</feature>
<evidence type="ECO:0000313" key="3">
    <source>
        <dbReference type="WBParaSite" id="jg1329"/>
    </source>
</evidence>
<dbReference type="Proteomes" id="UP000887574">
    <property type="component" value="Unplaced"/>
</dbReference>
<evidence type="ECO:0000256" key="1">
    <source>
        <dbReference type="SAM" id="MobiDB-lite"/>
    </source>
</evidence>
<dbReference type="WBParaSite" id="jg1329">
    <property type="protein sequence ID" value="jg1329"/>
    <property type="gene ID" value="jg1329"/>
</dbReference>
<keyword evidence="2" id="KW-1185">Reference proteome</keyword>
<name>A0A915CXG9_9BILA</name>
<accession>A0A915CXG9</accession>
<evidence type="ECO:0000313" key="2">
    <source>
        <dbReference type="Proteomes" id="UP000887574"/>
    </source>
</evidence>
<sequence length="87" mass="10163">MDAMQEANENWDRQAAINAEDEERLNMLSGEEDELQLHEDEGTPKSSRKRHHYNAATKLEAFEWARKNKSIKSAAKKFCVTWARIQE</sequence>
<organism evidence="2 3">
    <name type="scientific">Ditylenchus dipsaci</name>
    <dbReference type="NCBI Taxonomy" id="166011"/>
    <lineage>
        <taxon>Eukaryota</taxon>
        <taxon>Metazoa</taxon>
        <taxon>Ecdysozoa</taxon>
        <taxon>Nematoda</taxon>
        <taxon>Chromadorea</taxon>
        <taxon>Rhabditida</taxon>
        <taxon>Tylenchina</taxon>
        <taxon>Tylenchomorpha</taxon>
        <taxon>Sphaerularioidea</taxon>
        <taxon>Anguinidae</taxon>
        <taxon>Anguininae</taxon>
        <taxon>Ditylenchus</taxon>
    </lineage>
</organism>
<dbReference type="AlphaFoldDB" id="A0A915CXG9"/>
<reference evidence="3" key="1">
    <citation type="submission" date="2022-11" db="UniProtKB">
        <authorList>
            <consortium name="WormBaseParasite"/>
        </authorList>
    </citation>
    <scope>IDENTIFICATION</scope>
</reference>
<protein>
    <submittedName>
        <fullName evidence="3">Brinker DNA-binding domain-containing protein</fullName>
    </submittedName>
</protein>